<dbReference type="Proteomes" id="UP000700334">
    <property type="component" value="Unassembled WGS sequence"/>
</dbReference>
<evidence type="ECO:0000313" key="1">
    <source>
        <dbReference type="EMBL" id="KAG8507420.1"/>
    </source>
</evidence>
<proteinExistence type="predicted"/>
<protein>
    <submittedName>
        <fullName evidence="1">Uncharacterized protein</fullName>
    </submittedName>
</protein>
<organism evidence="1 2">
    <name type="scientific">Galemys pyrenaicus</name>
    <name type="common">Iberian desman</name>
    <name type="synonym">Pyrenean desman</name>
    <dbReference type="NCBI Taxonomy" id="202257"/>
    <lineage>
        <taxon>Eukaryota</taxon>
        <taxon>Metazoa</taxon>
        <taxon>Chordata</taxon>
        <taxon>Craniata</taxon>
        <taxon>Vertebrata</taxon>
        <taxon>Euteleostomi</taxon>
        <taxon>Mammalia</taxon>
        <taxon>Eutheria</taxon>
        <taxon>Laurasiatheria</taxon>
        <taxon>Eulipotyphla</taxon>
        <taxon>Talpidae</taxon>
        <taxon>Galemys</taxon>
    </lineage>
</organism>
<accession>A0A8J5ZW87</accession>
<gene>
    <name evidence="1" type="ORF">J0S82_009372</name>
</gene>
<comment type="caution">
    <text evidence="1">The sequence shown here is derived from an EMBL/GenBank/DDBJ whole genome shotgun (WGS) entry which is preliminary data.</text>
</comment>
<name>A0A8J5ZW87_GALPY</name>
<keyword evidence="2" id="KW-1185">Reference proteome</keyword>
<feature type="non-terminal residue" evidence="1">
    <location>
        <position position="142"/>
    </location>
</feature>
<evidence type="ECO:0000313" key="2">
    <source>
        <dbReference type="Proteomes" id="UP000700334"/>
    </source>
</evidence>
<sequence>GALLTVLPPLAPQGSPAPPIWTKHTDWNIRANGVLTYIGFVCSDGHRHPVPKRSFPIESLPIMMLSHLKPSKFLEVILINPFHKIIQSITRPVLCSPTAQGDLRADIYCTVVNLERATSSTTLLVLTVQLGEGTILHTTTAS</sequence>
<reference evidence="1" key="1">
    <citation type="journal article" date="2021" name="Evol. Appl.">
        <title>The genome of the Pyrenean desman and the effects of bottlenecks and inbreeding on the genomic landscape of an endangered species.</title>
        <authorList>
            <person name="Escoda L."/>
            <person name="Castresana J."/>
        </authorList>
    </citation>
    <scope>NUCLEOTIDE SEQUENCE</scope>
    <source>
        <strain evidence="1">IBE-C5619</strain>
    </source>
</reference>
<dbReference type="EMBL" id="JAGFMF010012105">
    <property type="protein sequence ID" value="KAG8507420.1"/>
    <property type="molecule type" value="Genomic_DNA"/>
</dbReference>
<dbReference type="AlphaFoldDB" id="A0A8J5ZW87"/>